<sequence>MLKKIILFFAICFLGANEPSVFDMMDRDDKDKFINMPNTAKTQTKQNVNLNELKNILPTDEPDIMTPNSSLYDTPTVSKNASLKVLSMPKNALIGEIFKVEVLLSTFSDIDFIFLTKIDQTNVKWLNKNLTWVKNGETYATTIYLQAKNQNAKSTKLEVSILRNGEEFNKTNLIMFLPRLKELKAPNFYNNIVADLLEVKKFKTTKFDDENYIMIVELNAKNADLGSFYLNDKTIIKQGVDTIVGDFGSQSAYYFAVFKPNKRTLEFNYYNQIKQKFETFSLPVSVEDDEISTHVGLNPKQSEVTIYKNVTIYSLAGLLFVLGIFRRRISYFIAVALLLAYGIYSYNPFRKAILKPEVNVRILPIKNSTIFYVSSQNESVEILDNKDEYFKILFSDGKIGWVKKDEIVKN</sequence>
<gene>
    <name evidence="2" type="ORF">LMG7974_01800</name>
</gene>
<protein>
    <recommendedName>
        <fullName evidence="4">SH3 domain-containing protein</fullName>
    </recommendedName>
</protein>
<organism evidence="2 3">
    <name type="scientific">Campylobacter majalis</name>
    <dbReference type="NCBI Taxonomy" id="2790656"/>
    <lineage>
        <taxon>Bacteria</taxon>
        <taxon>Pseudomonadati</taxon>
        <taxon>Campylobacterota</taxon>
        <taxon>Epsilonproteobacteria</taxon>
        <taxon>Campylobacterales</taxon>
        <taxon>Campylobacteraceae</taxon>
        <taxon>Campylobacter</taxon>
    </lineage>
</organism>
<evidence type="ECO:0008006" key="4">
    <source>
        <dbReference type="Google" id="ProtNLM"/>
    </source>
</evidence>
<proteinExistence type="predicted"/>
<dbReference type="Gene3D" id="2.30.30.40">
    <property type="entry name" value="SH3 Domains"/>
    <property type="match status" value="1"/>
</dbReference>
<name>A0ABM8Q9T4_9BACT</name>
<dbReference type="EMBL" id="CAJHOF010000023">
    <property type="protein sequence ID" value="CAD7289722.1"/>
    <property type="molecule type" value="Genomic_DNA"/>
</dbReference>
<dbReference type="RefSeq" id="WP_229933571.1">
    <property type="nucleotide sequence ID" value="NZ_CAJHOF010000023.1"/>
</dbReference>
<evidence type="ECO:0000256" key="1">
    <source>
        <dbReference type="SAM" id="Phobius"/>
    </source>
</evidence>
<evidence type="ECO:0000313" key="3">
    <source>
        <dbReference type="Proteomes" id="UP000789803"/>
    </source>
</evidence>
<dbReference type="Proteomes" id="UP000789803">
    <property type="component" value="Unassembled WGS sequence"/>
</dbReference>
<accession>A0ABM8Q9T4</accession>
<feature type="transmembrane region" description="Helical" evidence="1">
    <location>
        <begin position="329"/>
        <end position="346"/>
    </location>
</feature>
<comment type="caution">
    <text evidence="2">The sequence shown here is derived from an EMBL/GenBank/DDBJ whole genome shotgun (WGS) entry which is preliminary data.</text>
</comment>
<keyword evidence="1" id="KW-0472">Membrane</keyword>
<keyword evidence="3" id="KW-1185">Reference proteome</keyword>
<keyword evidence="1" id="KW-1133">Transmembrane helix</keyword>
<keyword evidence="1" id="KW-0812">Transmembrane</keyword>
<evidence type="ECO:0000313" key="2">
    <source>
        <dbReference type="EMBL" id="CAD7289722.1"/>
    </source>
</evidence>
<reference evidence="2 3" key="1">
    <citation type="submission" date="2020-11" db="EMBL/GenBank/DDBJ databases">
        <authorList>
            <person name="Peeters C."/>
        </authorList>
    </citation>
    <scope>NUCLEOTIDE SEQUENCE [LARGE SCALE GENOMIC DNA]</scope>
    <source>
        <strain evidence="2 3">LMG 7974</strain>
    </source>
</reference>